<dbReference type="InterPro" id="IPR018976">
    <property type="entry name" value="Imelysin-like"/>
</dbReference>
<reference evidence="4 5" key="1">
    <citation type="submission" date="2019-06" db="EMBL/GenBank/DDBJ databases">
        <title>Whole genome sequence for Rhodospirillaceae sp. R148.</title>
        <authorList>
            <person name="Wang G."/>
        </authorList>
    </citation>
    <scope>NUCLEOTIDE SEQUENCE [LARGE SCALE GENOMIC DNA]</scope>
    <source>
        <strain evidence="4 5">R148</strain>
    </source>
</reference>
<evidence type="ECO:0000259" key="3">
    <source>
        <dbReference type="Pfam" id="PF09375"/>
    </source>
</evidence>
<dbReference type="CDD" id="cd14659">
    <property type="entry name" value="Imelysin-like_IPPA"/>
    <property type="match status" value="1"/>
</dbReference>
<proteinExistence type="predicted"/>
<gene>
    <name evidence="4" type="ORF">FKG95_05335</name>
</gene>
<dbReference type="InterPro" id="IPR038352">
    <property type="entry name" value="Imelysin_sf"/>
</dbReference>
<sequence length="366" mass="40159">MRGYKVLIFSLFATGAVNIGPGVAAEAEGDGAKPDYAAIVQATVTGHIRPAYSRMAKASKNLALIMKAACRTDEGVTTPTITKSFMDVASAWVSVQHIRFGPVKDENRYERISFWPDPKNLTSRQMSAVLVKRDATVINAETLAKKSIALQGLTALERLMTMAPAEDREEAVFRCEYAQAITDNLVQISSSVEADWAADKDFPRLLGTPGPENPLYRDHREAALEVMKSLSAGLQFLHERKLVAPLGETLEKARPKRAEFWRSGTTLDALDANFETLMELYTKSGISAYVKSVDEGLDKTLMTSYEQALVTLKGIEKPFVEAATDKALRPKMDYLRFLAEDLQLRSSGNLANTLGLSLGFNALDGD</sequence>
<dbReference type="InterPro" id="IPR034984">
    <property type="entry name" value="Imelysin-like_IPPA"/>
</dbReference>
<organism evidence="4 5">
    <name type="scientific">Denitrobaculum tricleocarpae</name>
    <dbReference type="NCBI Taxonomy" id="2591009"/>
    <lineage>
        <taxon>Bacteria</taxon>
        <taxon>Pseudomonadati</taxon>
        <taxon>Pseudomonadota</taxon>
        <taxon>Alphaproteobacteria</taxon>
        <taxon>Rhodospirillales</taxon>
        <taxon>Rhodospirillaceae</taxon>
        <taxon>Denitrobaculum</taxon>
    </lineage>
</organism>
<name>A0A545TWT5_9PROT</name>
<dbReference type="Gene3D" id="1.20.1420.20">
    <property type="entry name" value="M75 peptidase, HXXE motif"/>
    <property type="match status" value="1"/>
</dbReference>
<dbReference type="Pfam" id="PF09375">
    <property type="entry name" value="Peptidase_M75"/>
    <property type="match status" value="1"/>
</dbReference>
<evidence type="ECO:0000256" key="1">
    <source>
        <dbReference type="ARBA" id="ARBA00004196"/>
    </source>
</evidence>
<dbReference type="AlphaFoldDB" id="A0A545TWT5"/>
<dbReference type="EMBL" id="VHSH01000002">
    <property type="protein sequence ID" value="TQV81672.1"/>
    <property type="molecule type" value="Genomic_DNA"/>
</dbReference>
<dbReference type="GO" id="GO:0030313">
    <property type="term" value="C:cell envelope"/>
    <property type="evidence" value="ECO:0007669"/>
    <property type="project" value="UniProtKB-SubCell"/>
</dbReference>
<comment type="caution">
    <text evidence="4">The sequence shown here is derived from an EMBL/GenBank/DDBJ whole genome shotgun (WGS) entry which is preliminary data.</text>
</comment>
<protein>
    <submittedName>
        <fullName evidence="4">Imelysin family protein</fullName>
    </submittedName>
</protein>
<evidence type="ECO:0000313" key="5">
    <source>
        <dbReference type="Proteomes" id="UP000315252"/>
    </source>
</evidence>
<dbReference type="OrthoDB" id="5729110at2"/>
<keyword evidence="5" id="KW-1185">Reference proteome</keyword>
<dbReference type="Proteomes" id="UP000315252">
    <property type="component" value="Unassembled WGS sequence"/>
</dbReference>
<accession>A0A545TWT5</accession>
<dbReference type="RefSeq" id="WP_142895303.1">
    <property type="nucleotide sequence ID" value="NZ_ML660053.1"/>
</dbReference>
<feature type="domain" description="Imelysin-like" evidence="3">
    <location>
        <begin position="48"/>
        <end position="333"/>
    </location>
</feature>
<evidence type="ECO:0000256" key="2">
    <source>
        <dbReference type="ARBA" id="ARBA00022729"/>
    </source>
</evidence>
<keyword evidence="2" id="KW-0732">Signal</keyword>
<comment type="subcellular location">
    <subcellularLocation>
        <location evidence="1">Cell envelope</location>
    </subcellularLocation>
</comment>
<evidence type="ECO:0000313" key="4">
    <source>
        <dbReference type="EMBL" id="TQV81672.1"/>
    </source>
</evidence>